<dbReference type="PIRSF" id="PIRSF000094">
    <property type="entry name" value="Enoyl-ACP_rdct"/>
    <property type="match status" value="1"/>
</dbReference>
<dbReference type="NCBIfam" id="NF006369">
    <property type="entry name" value="PRK08594.1"/>
    <property type="match status" value="1"/>
</dbReference>
<gene>
    <name evidence="9" type="primary">fabI</name>
    <name evidence="9" type="ORF">IW967_03740</name>
</gene>
<name>A0ABS0F135_9BACL</name>
<evidence type="ECO:0000313" key="9">
    <source>
        <dbReference type="EMBL" id="MBF8376988.1"/>
    </source>
</evidence>
<evidence type="ECO:0000256" key="6">
    <source>
        <dbReference type="ARBA" id="ARBA00023098"/>
    </source>
</evidence>
<dbReference type="GO" id="GO:0016491">
    <property type="term" value="F:oxidoreductase activity"/>
    <property type="evidence" value="ECO:0007669"/>
    <property type="project" value="UniProtKB-KW"/>
</dbReference>
<dbReference type="InterPro" id="IPR014358">
    <property type="entry name" value="Enoyl-ACP_Rdtase_NADH"/>
</dbReference>
<comment type="caution">
    <text evidence="9">The sequence shown here is derived from an EMBL/GenBank/DDBJ whole genome shotgun (WGS) entry which is preliminary data.</text>
</comment>
<dbReference type="InterPro" id="IPR002347">
    <property type="entry name" value="SDR_fam"/>
</dbReference>
<comment type="similarity">
    <text evidence="2 8">Belongs to the short-chain dehydrogenases/reductases (SDR) family. FabI subfamily.</text>
</comment>
<organism evidence="9 10">
    <name type="scientific">Alicyclobacillus mali</name>
    <name type="common">ex Roth et al. 2021</name>
    <dbReference type="NCBI Taxonomy" id="1123961"/>
    <lineage>
        <taxon>Bacteria</taxon>
        <taxon>Bacillati</taxon>
        <taxon>Bacillota</taxon>
        <taxon>Bacilli</taxon>
        <taxon>Bacillales</taxon>
        <taxon>Alicyclobacillaceae</taxon>
        <taxon>Alicyclobacillus</taxon>
    </lineage>
</organism>
<evidence type="ECO:0000256" key="8">
    <source>
        <dbReference type="PIRNR" id="PIRNR000094"/>
    </source>
</evidence>
<proteinExistence type="inferred from homology"/>
<keyword evidence="6" id="KW-0443">Lipid metabolism</keyword>
<comment type="catalytic activity">
    <reaction evidence="8">
        <text>a 2,3-saturated acyl-[ACP] + NAD(+) = a (2E)-enoyl-[ACP] + NADH + H(+)</text>
        <dbReference type="Rhea" id="RHEA:10240"/>
        <dbReference type="Rhea" id="RHEA-COMP:9925"/>
        <dbReference type="Rhea" id="RHEA-COMP:9926"/>
        <dbReference type="ChEBI" id="CHEBI:15378"/>
        <dbReference type="ChEBI" id="CHEBI:57540"/>
        <dbReference type="ChEBI" id="CHEBI:57945"/>
        <dbReference type="ChEBI" id="CHEBI:78784"/>
        <dbReference type="ChEBI" id="CHEBI:78785"/>
        <dbReference type="EC" id="1.3.1.9"/>
    </reaction>
</comment>
<dbReference type="PANTHER" id="PTHR43159">
    <property type="entry name" value="ENOYL-[ACYL-CARRIER-PROTEIN] REDUCTASE"/>
    <property type="match status" value="1"/>
</dbReference>
<dbReference type="PRINTS" id="PR00081">
    <property type="entry name" value="GDHRDH"/>
</dbReference>
<dbReference type="SUPFAM" id="SSF51735">
    <property type="entry name" value="NAD(P)-binding Rossmann-fold domains"/>
    <property type="match status" value="1"/>
</dbReference>
<keyword evidence="8" id="KW-0520">NAD</keyword>
<protein>
    <recommendedName>
        <fullName evidence="8">Enoyl-[acyl-carrier-protein] reductase [NADH]</fullName>
        <ecNumber evidence="8">1.3.1.9</ecNumber>
    </recommendedName>
</protein>
<sequence>MHLLEGKTIAVMGVANRRSIAWAVAESVRKLGGKLIFTYRSERAGRELERLCQDAFGEDVPLIVRCDVQDEASLEAAFAEIAQATERVDGLVHSIAHARVEDLQGEFVETPREGFDLALETSAYSLVAVARAVRPLMTQGGSIVTMSYLGAERAVPNYNVMGVAKAALEASVRYLSRDLGPNAIRVNAVSAGPIRTLAAKGVRGFNDVLHAVEERAPLRRNVTAEEVGDVTAFLLSDLARGLTGEVIHVDGGYHIVGI</sequence>
<keyword evidence="10" id="KW-1185">Reference proteome</keyword>
<evidence type="ECO:0000256" key="3">
    <source>
        <dbReference type="ARBA" id="ARBA00022516"/>
    </source>
</evidence>
<keyword evidence="4" id="KW-0276">Fatty acid metabolism</keyword>
<dbReference type="Gene3D" id="1.10.8.400">
    <property type="entry name" value="Enoyl acyl carrier protein reductase"/>
    <property type="match status" value="1"/>
</dbReference>
<dbReference type="Gene3D" id="3.40.50.720">
    <property type="entry name" value="NAD(P)-binding Rossmann-like Domain"/>
    <property type="match status" value="1"/>
</dbReference>
<dbReference type="InterPro" id="IPR036291">
    <property type="entry name" value="NAD(P)-bd_dom_sf"/>
</dbReference>
<dbReference type="EC" id="1.3.1.9" evidence="8"/>
<evidence type="ECO:0000313" key="10">
    <source>
        <dbReference type="Proteomes" id="UP000642910"/>
    </source>
</evidence>
<dbReference type="CDD" id="cd05372">
    <property type="entry name" value="ENR_SDR"/>
    <property type="match status" value="1"/>
</dbReference>
<dbReference type="Pfam" id="PF13561">
    <property type="entry name" value="adh_short_C2"/>
    <property type="match status" value="1"/>
</dbReference>
<dbReference type="EMBL" id="JADPKZ010000030">
    <property type="protein sequence ID" value="MBF8376988.1"/>
    <property type="molecule type" value="Genomic_DNA"/>
</dbReference>
<keyword evidence="3 8" id="KW-0444">Lipid biosynthesis</keyword>
<accession>A0ABS0F135</accession>
<evidence type="ECO:0000256" key="1">
    <source>
        <dbReference type="ARBA" id="ARBA00005189"/>
    </source>
</evidence>
<keyword evidence="5 8" id="KW-0560">Oxidoreductase</keyword>
<evidence type="ECO:0000256" key="5">
    <source>
        <dbReference type="ARBA" id="ARBA00023002"/>
    </source>
</evidence>
<dbReference type="Proteomes" id="UP000642910">
    <property type="component" value="Unassembled WGS sequence"/>
</dbReference>
<evidence type="ECO:0000256" key="4">
    <source>
        <dbReference type="ARBA" id="ARBA00022832"/>
    </source>
</evidence>
<reference evidence="9 10" key="1">
    <citation type="submission" date="2020-11" db="EMBL/GenBank/DDBJ databases">
        <title>Genomic insight of Alicyclobacillus mali FL 18 reveals a new arsenic-resistant strain, with potential in environmental biotechnology.</title>
        <authorList>
            <person name="Fiorentino G."/>
            <person name="Gallo G."/>
            <person name="Aulitto M."/>
        </authorList>
    </citation>
    <scope>NUCLEOTIDE SEQUENCE [LARGE SCALE GENOMIC DNA]</scope>
    <source>
        <strain evidence="9 10">FL 18</strain>
    </source>
</reference>
<dbReference type="PANTHER" id="PTHR43159:SF2">
    <property type="entry name" value="ENOYL-[ACYL-CARRIER-PROTEIN] REDUCTASE [NADH], CHLOROPLASTIC"/>
    <property type="match status" value="1"/>
</dbReference>
<evidence type="ECO:0000256" key="7">
    <source>
        <dbReference type="ARBA" id="ARBA00023160"/>
    </source>
</evidence>
<evidence type="ECO:0000256" key="2">
    <source>
        <dbReference type="ARBA" id="ARBA00009233"/>
    </source>
</evidence>
<keyword evidence="7 8" id="KW-0275">Fatty acid biosynthesis</keyword>
<comment type="pathway">
    <text evidence="1">Lipid metabolism.</text>
</comment>